<name>A0A2P5BRP3_PARAD</name>
<keyword evidence="1" id="KW-1133">Transmembrane helix</keyword>
<evidence type="ECO:0008006" key="5">
    <source>
        <dbReference type="Google" id="ProtNLM"/>
    </source>
</evidence>
<proteinExistence type="predicted"/>
<dbReference type="AlphaFoldDB" id="A0A2P5BRP3"/>
<sequence>MAAITIFFLLLDFILLIARAAAANPPPLPLPHGTLVVRISLRRVRRTRAGPNPAGLLRRRRRGVGGFVRALVELHHELELLLPPPLVLVVLVLVVVHLALLVLVQVIVVVYVVPHIPAPVTPPEVRFRRCRRLAG</sequence>
<feature type="transmembrane region" description="Helical" evidence="1">
    <location>
        <begin position="86"/>
        <end position="113"/>
    </location>
</feature>
<keyword evidence="2" id="KW-0732">Signal</keyword>
<comment type="caution">
    <text evidence="3">The sequence shown here is derived from an EMBL/GenBank/DDBJ whole genome shotgun (WGS) entry which is preliminary data.</text>
</comment>
<gene>
    <name evidence="3" type="ORF">PanWU01x14_215610</name>
</gene>
<evidence type="ECO:0000256" key="2">
    <source>
        <dbReference type="SAM" id="SignalP"/>
    </source>
</evidence>
<evidence type="ECO:0000256" key="1">
    <source>
        <dbReference type="SAM" id="Phobius"/>
    </source>
</evidence>
<organism evidence="3 4">
    <name type="scientific">Parasponia andersonii</name>
    <name type="common">Sponia andersonii</name>
    <dbReference type="NCBI Taxonomy" id="3476"/>
    <lineage>
        <taxon>Eukaryota</taxon>
        <taxon>Viridiplantae</taxon>
        <taxon>Streptophyta</taxon>
        <taxon>Embryophyta</taxon>
        <taxon>Tracheophyta</taxon>
        <taxon>Spermatophyta</taxon>
        <taxon>Magnoliopsida</taxon>
        <taxon>eudicotyledons</taxon>
        <taxon>Gunneridae</taxon>
        <taxon>Pentapetalae</taxon>
        <taxon>rosids</taxon>
        <taxon>fabids</taxon>
        <taxon>Rosales</taxon>
        <taxon>Cannabaceae</taxon>
        <taxon>Parasponia</taxon>
    </lineage>
</organism>
<keyword evidence="1" id="KW-0812">Transmembrane</keyword>
<evidence type="ECO:0000313" key="3">
    <source>
        <dbReference type="EMBL" id="PON51479.1"/>
    </source>
</evidence>
<dbReference type="Proteomes" id="UP000237105">
    <property type="component" value="Unassembled WGS sequence"/>
</dbReference>
<feature type="chain" id="PRO_5015149488" description="Transmembrane protein" evidence="2">
    <location>
        <begin position="23"/>
        <end position="135"/>
    </location>
</feature>
<evidence type="ECO:0000313" key="4">
    <source>
        <dbReference type="Proteomes" id="UP000237105"/>
    </source>
</evidence>
<accession>A0A2P5BRP3</accession>
<dbReference type="EMBL" id="JXTB01000232">
    <property type="protein sequence ID" value="PON51479.1"/>
    <property type="molecule type" value="Genomic_DNA"/>
</dbReference>
<reference evidence="4" key="1">
    <citation type="submission" date="2016-06" db="EMBL/GenBank/DDBJ databases">
        <title>Parallel loss of symbiosis genes in relatives of nitrogen-fixing non-legume Parasponia.</title>
        <authorList>
            <person name="Van Velzen R."/>
            <person name="Holmer R."/>
            <person name="Bu F."/>
            <person name="Rutten L."/>
            <person name="Van Zeijl A."/>
            <person name="Liu W."/>
            <person name="Santuari L."/>
            <person name="Cao Q."/>
            <person name="Sharma T."/>
            <person name="Shen D."/>
            <person name="Roswanjaya Y."/>
            <person name="Wardhani T."/>
            <person name="Kalhor M.S."/>
            <person name="Jansen J."/>
            <person name="Van den Hoogen J."/>
            <person name="Gungor B."/>
            <person name="Hartog M."/>
            <person name="Hontelez J."/>
            <person name="Verver J."/>
            <person name="Yang W.-C."/>
            <person name="Schijlen E."/>
            <person name="Repin R."/>
            <person name="Schilthuizen M."/>
            <person name="Schranz E."/>
            <person name="Heidstra R."/>
            <person name="Miyata K."/>
            <person name="Fedorova E."/>
            <person name="Kohlen W."/>
            <person name="Bisseling T."/>
            <person name="Smit S."/>
            <person name="Geurts R."/>
        </authorList>
    </citation>
    <scope>NUCLEOTIDE SEQUENCE [LARGE SCALE GENOMIC DNA]</scope>
    <source>
        <strain evidence="4">cv. WU1-14</strain>
    </source>
</reference>
<feature type="signal peptide" evidence="2">
    <location>
        <begin position="1"/>
        <end position="22"/>
    </location>
</feature>
<protein>
    <recommendedName>
        <fullName evidence="5">Transmembrane protein</fullName>
    </recommendedName>
</protein>
<keyword evidence="4" id="KW-1185">Reference proteome</keyword>
<keyword evidence="1" id="KW-0472">Membrane</keyword>